<reference evidence="3" key="1">
    <citation type="submission" date="2022-01" db="EMBL/GenBank/DDBJ databases">
        <title>Comparative genomics reveals a dynamic genome evolution in the ectomycorrhizal milk-cap (Lactarius) mushrooms.</title>
        <authorList>
            <consortium name="DOE Joint Genome Institute"/>
            <person name="Lebreton A."/>
            <person name="Tang N."/>
            <person name="Kuo A."/>
            <person name="LaButti K."/>
            <person name="Drula E."/>
            <person name="Barry K."/>
            <person name="Clum A."/>
            <person name="Lipzen A."/>
            <person name="Mousain D."/>
            <person name="Ng V."/>
            <person name="Wang R."/>
            <person name="Wang X."/>
            <person name="Dai Y."/>
            <person name="Henrissat B."/>
            <person name="Grigoriev I.V."/>
            <person name="Guerin-Laguette A."/>
            <person name="Yu F."/>
            <person name="Martin F.M."/>
        </authorList>
    </citation>
    <scope>NUCLEOTIDE SEQUENCE</scope>
    <source>
        <strain evidence="3">QP</strain>
    </source>
</reference>
<feature type="region of interest" description="Disordered" evidence="1">
    <location>
        <begin position="57"/>
        <end position="78"/>
    </location>
</feature>
<dbReference type="EMBL" id="JAKELL010000088">
    <property type="protein sequence ID" value="KAH8983439.1"/>
    <property type="molecule type" value="Genomic_DNA"/>
</dbReference>
<protein>
    <recommendedName>
        <fullName evidence="2">C2H2-type domain-containing protein</fullName>
    </recommendedName>
</protein>
<evidence type="ECO:0000313" key="4">
    <source>
        <dbReference type="Proteomes" id="UP001201163"/>
    </source>
</evidence>
<dbReference type="InterPro" id="IPR041078">
    <property type="entry name" value="Plavaka"/>
</dbReference>
<proteinExistence type="predicted"/>
<dbReference type="InterPro" id="IPR013087">
    <property type="entry name" value="Znf_C2H2_type"/>
</dbReference>
<feature type="compositionally biased region" description="Acidic residues" evidence="1">
    <location>
        <begin position="681"/>
        <end position="692"/>
    </location>
</feature>
<organism evidence="3 4">
    <name type="scientific">Lactarius akahatsu</name>
    <dbReference type="NCBI Taxonomy" id="416441"/>
    <lineage>
        <taxon>Eukaryota</taxon>
        <taxon>Fungi</taxon>
        <taxon>Dikarya</taxon>
        <taxon>Basidiomycota</taxon>
        <taxon>Agaricomycotina</taxon>
        <taxon>Agaricomycetes</taxon>
        <taxon>Russulales</taxon>
        <taxon>Russulaceae</taxon>
        <taxon>Lactarius</taxon>
    </lineage>
</organism>
<evidence type="ECO:0000313" key="3">
    <source>
        <dbReference type="EMBL" id="KAH8983439.1"/>
    </source>
</evidence>
<dbReference type="Pfam" id="PF18759">
    <property type="entry name" value="Plavaka"/>
    <property type="match status" value="1"/>
</dbReference>
<dbReference type="AlphaFoldDB" id="A0AAD4LA58"/>
<accession>A0AAD4LA58</accession>
<gene>
    <name evidence="3" type="ORF">EDB92DRAFT_1890569</name>
</gene>
<comment type="caution">
    <text evidence="3">The sequence shown here is derived from an EMBL/GenBank/DDBJ whole genome shotgun (WGS) entry which is preliminary data.</text>
</comment>
<evidence type="ECO:0000256" key="1">
    <source>
        <dbReference type="SAM" id="MobiDB-lite"/>
    </source>
</evidence>
<feature type="domain" description="C2H2-type" evidence="2">
    <location>
        <begin position="4"/>
        <end position="27"/>
    </location>
</feature>
<keyword evidence="4" id="KW-1185">Reference proteome</keyword>
<name>A0AAD4LA58_9AGAM</name>
<evidence type="ECO:0000259" key="2">
    <source>
        <dbReference type="PROSITE" id="PS00028"/>
    </source>
</evidence>
<sequence length="914" mass="102967">MLQCPHPGCLSTFSSQHGRTRHFRSIHAVTNGRPIGVAGSSHSRKEHPHLTALPCNSDGNFLPPGTPPQPRESASEGGWAPFANGVQFQLADLLYRRAEVSNGNIDVLLQLWTEYMSNFDSPGPFESHEHMYRLIDSSVHGDVPWQCLVTAIPEDVDESSPSWMRTPYEVWYRNPDAVVSAMLSNPDFQDQFDLCPYIDVNADGTRRRWSNVMSGNIAWRRSDEIFAANPGIKGAMYCPIILGSDKTVVSVGTGHVEYHPLYISIGNIHNTVRRAHRNAVIPIAFLAIPTCERRYDDTPKFQTFKRQLYHASVSAVLSSLRSGMTAPVIRRCPDGHFRRVIYDLIAFIADYPEQVLLTGIVTNWCPKCTALPANLDACAIRRTQRHTNVLTDVLSHKELWVAYGIHDDVEPFTSDFPRADIYEMISPDLLHQLIKGTFKDHLVTWVCEYLVAQHGPSQAGVILDDIDRRISAVPPFPGLRRFPHGRRFKQWTGDDSKALMKVYLPAIVGYVPEDIILCLGAFMEACYITRRQCIDSDALDALDNVLENFRRLREVFRTSGVRSKGFSLPRQHVIFHYRRMIENFGAPGGLCSSITESRHITAVKKPWRRSNRYQALGQMLLINQRLDKLAAMRIHFAASGLLPGGRTVASSTSQPPHPPHLPSDGDSTSRAPRPPHFPSDGDGEDDDGGPVEEDVLGHVVLARTPAPNYPKDIEGLSHHIGEPDLHYMTRGCISHQLGMTTDEMPPLKCKISVFHSAVATFYSPSDPCGTRGMRRERIRSTPSWRGREPRRDCAFVVEDDTKPGMLGMAVVRVQLLFSFIYEDVYYPCALVEWFTKVGCDRATGLWVVRPDIMRGKRVRTVVHLDCFLRAAHLIPVYGNGRVIPLDFHYTYSLDAFHSYYVNKYIDHHANEIAF</sequence>
<dbReference type="PROSITE" id="PS00028">
    <property type="entry name" value="ZINC_FINGER_C2H2_1"/>
    <property type="match status" value="1"/>
</dbReference>
<dbReference type="Proteomes" id="UP001201163">
    <property type="component" value="Unassembled WGS sequence"/>
</dbReference>
<feature type="region of interest" description="Disordered" evidence="1">
    <location>
        <begin position="645"/>
        <end position="692"/>
    </location>
</feature>